<keyword evidence="2" id="KW-1185">Reference proteome</keyword>
<gene>
    <name evidence="1" type="ORF">RHMOL_Rhmol02G0202900</name>
</gene>
<evidence type="ECO:0000313" key="1">
    <source>
        <dbReference type="EMBL" id="KAI8568476.1"/>
    </source>
</evidence>
<protein>
    <submittedName>
        <fullName evidence="1">Uncharacterized protein</fullName>
    </submittedName>
</protein>
<organism evidence="1 2">
    <name type="scientific">Rhododendron molle</name>
    <name type="common">Chinese azalea</name>
    <name type="synonym">Azalea mollis</name>
    <dbReference type="NCBI Taxonomy" id="49168"/>
    <lineage>
        <taxon>Eukaryota</taxon>
        <taxon>Viridiplantae</taxon>
        <taxon>Streptophyta</taxon>
        <taxon>Embryophyta</taxon>
        <taxon>Tracheophyta</taxon>
        <taxon>Spermatophyta</taxon>
        <taxon>Magnoliopsida</taxon>
        <taxon>eudicotyledons</taxon>
        <taxon>Gunneridae</taxon>
        <taxon>Pentapetalae</taxon>
        <taxon>asterids</taxon>
        <taxon>Ericales</taxon>
        <taxon>Ericaceae</taxon>
        <taxon>Ericoideae</taxon>
        <taxon>Rhodoreae</taxon>
        <taxon>Rhododendron</taxon>
    </lineage>
</organism>
<comment type="caution">
    <text evidence="1">The sequence shown here is derived from an EMBL/GenBank/DDBJ whole genome shotgun (WGS) entry which is preliminary data.</text>
</comment>
<accession>A0ACC0PTJ0</accession>
<dbReference type="Proteomes" id="UP001062846">
    <property type="component" value="Chromosome 2"/>
</dbReference>
<proteinExistence type="predicted"/>
<evidence type="ECO:0000313" key="2">
    <source>
        <dbReference type="Proteomes" id="UP001062846"/>
    </source>
</evidence>
<dbReference type="EMBL" id="CM046389">
    <property type="protein sequence ID" value="KAI8568476.1"/>
    <property type="molecule type" value="Genomic_DNA"/>
</dbReference>
<name>A0ACC0PTJ0_RHOML</name>
<reference evidence="1" key="1">
    <citation type="submission" date="2022-02" db="EMBL/GenBank/DDBJ databases">
        <title>Plant Genome Project.</title>
        <authorList>
            <person name="Zhang R.-G."/>
        </authorList>
    </citation>
    <scope>NUCLEOTIDE SEQUENCE</scope>
    <source>
        <strain evidence="1">AT1</strain>
    </source>
</reference>
<sequence>MMSPESIPSAMPYPLPKRRRNEDDQIDFGSENEEDVGPSNKECDGIDTTEDGKEATENCEDRVEEPKVGMTFDSLDKAYFYYCQFAKEKGFAVCRRTSRKGKDGKLSYVTLSCSCGGKAKVTTSNLAKPRPQSKIDCPAHVTIVILPDGKWRLNRIVLEHNHLQSPSKIEVGGPGKLPYGQKDCRNYVDKVRRSLVKEGDVEAMHNYFMKMKADNSDFFFAMDLDDNGRLRNVFWADARSRAACKEFGDVVTFDTTYLVNRHNMPFAPFVGVNHHGQSILLGCGLISHEDTKSFSWLFQTWKTCMWGRAPRAIITDQCLAMKNGIEKIFPNTRHRWCIWHIMKKLPEKLNGYNAYEKIRLCMRKAVYDSLTIKQFADAWDVFIKKYELQSNTWLQGLYLERKRWVPAYLKDMFWAGMSSTQRSESMNAYFDGYIHKKTTLKQFVEQYENALANKVESENELDAKSLHTYIPLLTEDELEKQFQSAYTNSKSQEFQKQFFGKLDCLCSKTKECGIMSEYEVQEWVTFGEEDQKKRKQVSFTVDFNSETNETHCNCQLFEFRGMVCKHQLMVWFQRGIQKVPDKYVLRRWCKNVKRVHTKVRICYDKLLTSIEARRHDNMCNLFNEVADLAEESQKKYDMVMTRVRELKRKLMEVSVHCESNVGFKTPNDSFSLGDEEVEEIVADQVFGTQESVVNVNSQPSYMGQSMWPNMMPHNMQPNMAQGISIFQFSPSSCPTGTGFNQFMYAFPSSQTNMPTLFSSHDWREQSNITSRQVWGGGQSSFLETQGQCVGRPPPSFMEMLNASDNAEE</sequence>